<organism evidence="2 3">
    <name type="scientific">Geopseudomonas aromaticivorans</name>
    <dbReference type="NCBI Taxonomy" id="2849492"/>
    <lineage>
        <taxon>Bacteria</taxon>
        <taxon>Pseudomonadati</taxon>
        <taxon>Pseudomonadota</taxon>
        <taxon>Gammaproteobacteria</taxon>
        <taxon>Pseudomonadales</taxon>
        <taxon>Pseudomonadaceae</taxon>
        <taxon>Geopseudomonas</taxon>
    </lineage>
</organism>
<accession>A0ABS6MV98</accession>
<dbReference type="EMBL" id="JAHRGL010000018">
    <property type="protein sequence ID" value="MBV2132743.1"/>
    <property type="molecule type" value="Genomic_DNA"/>
</dbReference>
<sequence length="73" mass="8357">MQSAKTSQTETHSSSSQQSPSLLKRWKWAYRKIHSMDCSMIKAAWRATRFALFGNSGRFLSSRGWTKLKVSSD</sequence>
<feature type="compositionally biased region" description="Low complexity" evidence="1">
    <location>
        <begin position="1"/>
        <end position="21"/>
    </location>
</feature>
<evidence type="ECO:0000313" key="3">
    <source>
        <dbReference type="Proteomes" id="UP000813068"/>
    </source>
</evidence>
<reference evidence="2 3" key="1">
    <citation type="submission" date="2021-06" db="EMBL/GenBank/DDBJ databases">
        <title>Differences between aerobic and microaerobic xylene degrading microbial communities.</title>
        <authorList>
            <person name="Banerjee S."/>
            <person name="Tancsics A."/>
        </authorList>
    </citation>
    <scope>NUCLEOTIDE SEQUENCE [LARGE SCALE GENOMIC DNA]</scope>
    <source>
        <strain evidence="2 3">MAP12</strain>
    </source>
</reference>
<keyword evidence="3" id="KW-1185">Reference proteome</keyword>
<protein>
    <submittedName>
        <fullName evidence="2">Uncharacterized protein</fullName>
    </submittedName>
</protein>
<feature type="region of interest" description="Disordered" evidence="1">
    <location>
        <begin position="1"/>
        <end position="22"/>
    </location>
</feature>
<evidence type="ECO:0000256" key="1">
    <source>
        <dbReference type="SAM" id="MobiDB-lite"/>
    </source>
</evidence>
<proteinExistence type="predicted"/>
<evidence type="ECO:0000313" key="2">
    <source>
        <dbReference type="EMBL" id="MBV2132743.1"/>
    </source>
</evidence>
<gene>
    <name evidence="2" type="ORF">KRX52_08000</name>
</gene>
<dbReference type="RefSeq" id="WP_217681208.1">
    <property type="nucleotide sequence ID" value="NZ_JAHRGL010000018.1"/>
</dbReference>
<name>A0ABS6MV98_9GAMM</name>
<comment type="caution">
    <text evidence="2">The sequence shown here is derived from an EMBL/GenBank/DDBJ whole genome shotgun (WGS) entry which is preliminary data.</text>
</comment>
<dbReference type="Proteomes" id="UP000813068">
    <property type="component" value="Unassembled WGS sequence"/>
</dbReference>